<organism evidence="5 6">
    <name type="scientific">Variovorax ureilyticus</name>
    <dbReference type="NCBI Taxonomy" id="1836198"/>
    <lineage>
        <taxon>Bacteria</taxon>
        <taxon>Pseudomonadati</taxon>
        <taxon>Pseudomonadota</taxon>
        <taxon>Betaproteobacteria</taxon>
        <taxon>Burkholderiales</taxon>
        <taxon>Comamonadaceae</taxon>
        <taxon>Variovorax</taxon>
    </lineage>
</organism>
<evidence type="ECO:0000256" key="1">
    <source>
        <dbReference type="ARBA" id="ARBA00022679"/>
    </source>
</evidence>
<keyword evidence="2" id="KW-0028">Amino-acid biosynthesis</keyword>
<dbReference type="SUPFAM" id="SSF53474">
    <property type="entry name" value="alpha/beta-Hydrolases"/>
    <property type="match status" value="1"/>
</dbReference>
<keyword evidence="3" id="KW-0012">Acyltransferase</keyword>
<proteinExistence type="predicted"/>
<dbReference type="InterPro" id="IPR008220">
    <property type="entry name" value="HAT_MetX-like"/>
</dbReference>
<evidence type="ECO:0000256" key="2">
    <source>
        <dbReference type="ARBA" id="ARBA00023167"/>
    </source>
</evidence>
<dbReference type="InterPro" id="IPR029058">
    <property type="entry name" value="AB_hydrolase_fold"/>
</dbReference>
<evidence type="ECO:0000313" key="6">
    <source>
        <dbReference type="Proteomes" id="UP001365846"/>
    </source>
</evidence>
<sequence length="340" mass="37062">MTKWIAGTFRTTDLVLSKGGKLPEAELAYIHTGELAADGSNVVLVTHGYTTGHHFVMPGSLAAEGSWSELVGPGRAIDTDRFFVVSTNALGSCYGSSGPASIDPTTGAAYGDSFPRVTITDTVRLQRVFLESMGVTSLYAIAGPSMGGIQAFQWGVQYPDWTDRLVVAVSGFESPARQGTTERGAFAEKIRAEPGWDGGRPGKGAIVPWLVQLRLHTLREYCMDEALRDQGLSDEDVDARLNELAHQWAEGFHPWSLVSLGQAIGDYGVSDQLSRIKARVLLALCDNDRIFPASRGPELVHQLKAADVNVRFVKIPSRYGHLASGLDWQLWDRELREFLA</sequence>
<accession>A0ABU8VKX1</accession>
<evidence type="ECO:0000313" key="5">
    <source>
        <dbReference type="EMBL" id="MEJ8814317.1"/>
    </source>
</evidence>
<dbReference type="PANTHER" id="PTHR32268">
    <property type="entry name" value="HOMOSERINE O-ACETYLTRANSFERASE"/>
    <property type="match status" value="1"/>
</dbReference>
<comment type="caution">
    <text evidence="5">The sequence shown here is derived from an EMBL/GenBank/DDBJ whole genome shotgun (WGS) entry which is preliminary data.</text>
</comment>
<feature type="domain" description="AB hydrolase-1" evidence="4">
    <location>
        <begin position="42"/>
        <end position="323"/>
    </location>
</feature>
<keyword evidence="5" id="KW-0378">Hydrolase</keyword>
<keyword evidence="1" id="KW-0808">Transferase</keyword>
<gene>
    <name evidence="5" type="ORF">WKW77_24750</name>
</gene>
<dbReference type="PIRSF" id="PIRSF000443">
    <property type="entry name" value="Homoser_Ac_trans"/>
    <property type="match status" value="1"/>
</dbReference>
<keyword evidence="2" id="KW-0486">Methionine biosynthesis</keyword>
<dbReference type="PANTHER" id="PTHR32268:SF11">
    <property type="entry name" value="HOMOSERINE O-ACETYLTRANSFERASE"/>
    <property type="match status" value="1"/>
</dbReference>
<reference evidence="5 6" key="1">
    <citation type="submission" date="2024-03" db="EMBL/GenBank/DDBJ databases">
        <title>Novel species of the genus Variovorax.</title>
        <authorList>
            <person name="Liu Q."/>
            <person name="Xin Y.-H."/>
        </authorList>
    </citation>
    <scope>NUCLEOTIDE SEQUENCE [LARGE SCALE GENOMIC DNA]</scope>
    <source>
        <strain evidence="5 6">KACC 18899</strain>
    </source>
</reference>
<keyword evidence="6" id="KW-1185">Reference proteome</keyword>
<evidence type="ECO:0000259" key="4">
    <source>
        <dbReference type="Pfam" id="PF00561"/>
    </source>
</evidence>
<dbReference type="GO" id="GO:0016787">
    <property type="term" value="F:hydrolase activity"/>
    <property type="evidence" value="ECO:0007669"/>
    <property type="project" value="UniProtKB-KW"/>
</dbReference>
<dbReference type="RefSeq" id="WP_340359548.1">
    <property type="nucleotide sequence ID" value="NZ_JBBKZU010000012.1"/>
</dbReference>
<dbReference type="EMBL" id="JBBKZU010000012">
    <property type="protein sequence ID" value="MEJ8814317.1"/>
    <property type="molecule type" value="Genomic_DNA"/>
</dbReference>
<dbReference type="Proteomes" id="UP001365846">
    <property type="component" value="Unassembled WGS sequence"/>
</dbReference>
<name>A0ABU8VKX1_9BURK</name>
<evidence type="ECO:0000256" key="3">
    <source>
        <dbReference type="ARBA" id="ARBA00023315"/>
    </source>
</evidence>
<protein>
    <submittedName>
        <fullName evidence="5">Alpha/beta fold hydrolase</fullName>
    </submittedName>
</protein>
<dbReference type="Pfam" id="PF00561">
    <property type="entry name" value="Abhydrolase_1"/>
    <property type="match status" value="1"/>
</dbReference>
<dbReference type="Gene3D" id="3.40.50.1820">
    <property type="entry name" value="alpha/beta hydrolase"/>
    <property type="match status" value="1"/>
</dbReference>
<dbReference type="InterPro" id="IPR000073">
    <property type="entry name" value="AB_hydrolase_1"/>
</dbReference>